<evidence type="ECO:0000256" key="5">
    <source>
        <dbReference type="ARBA" id="ARBA00050607"/>
    </source>
</evidence>
<evidence type="ECO:0000256" key="3">
    <source>
        <dbReference type="ARBA" id="ARBA00022679"/>
    </source>
</evidence>
<comment type="similarity">
    <text evidence="9 15">Belongs to the L/F-transferase family.</text>
</comment>
<dbReference type="GO" id="GO:0005737">
    <property type="term" value="C:cytoplasm"/>
    <property type="evidence" value="ECO:0007669"/>
    <property type="project" value="UniProtKB-SubCell"/>
</dbReference>
<dbReference type="SUPFAM" id="SSF55729">
    <property type="entry name" value="Acyl-CoA N-acyltransferases (Nat)"/>
    <property type="match status" value="1"/>
</dbReference>
<dbReference type="Gene3D" id="3.30.70.3550">
    <property type="entry name" value="Leucyl/phenylalanyl-tRNA-protein transferase, N-terminal domain"/>
    <property type="match status" value="1"/>
</dbReference>
<keyword evidence="4 15" id="KW-0012">Acyltransferase</keyword>
<keyword evidence="17" id="KW-1185">Reference proteome</keyword>
<dbReference type="EMBL" id="AP018560">
    <property type="protein sequence ID" value="BBD80265.1"/>
    <property type="molecule type" value="Genomic_DNA"/>
</dbReference>
<dbReference type="Proteomes" id="UP000270530">
    <property type="component" value="Chromosome"/>
</dbReference>
<dbReference type="Pfam" id="PF03588">
    <property type="entry name" value="Leu_Phe_trans"/>
    <property type="match status" value="1"/>
</dbReference>
<evidence type="ECO:0000256" key="2">
    <source>
        <dbReference type="ARBA" id="ARBA00022490"/>
    </source>
</evidence>
<evidence type="ECO:0000256" key="6">
    <source>
        <dbReference type="ARBA" id="ARBA00050652"/>
    </source>
</evidence>
<dbReference type="PANTHER" id="PTHR30098">
    <property type="entry name" value="LEUCYL/PHENYLALANYL-TRNA--PROTEIN TRANSFERASE"/>
    <property type="match status" value="1"/>
</dbReference>
<evidence type="ECO:0000256" key="13">
    <source>
        <dbReference type="ARBA" id="ARBA00077165"/>
    </source>
</evidence>
<comment type="catalytic activity">
    <reaction evidence="6 15">
        <text>N-terminal L-arginyl-[protein] + L-leucyl-tRNA(Leu) = N-terminal L-leucyl-L-arginyl-[protein] + tRNA(Leu) + H(+)</text>
        <dbReference type="Rhea" id="RHEA:50416"/>
        <dbReference type="Rhea" id="RHEA-COMP:9613"/>
        <dbReference type="Rhea" id="RHEA-COMP:9622"/>
        <dbReference type="Rhea" id="RHEA-COMP:12672"/>
        <dbReference type="Rhea" id="RHEA-COMP:12673"/>
        <dbReference type="ChEBI" id="CHEBI:15378"/>
        <dbReference type="ChEBI" id="CHEBI:64719"/>
        <dbReference type="ChEBI" id="CHEBI:78442"/>
        <dbReference type="ChEBI" id="CHEBI:78494"/>
        <dbReference type="ChEBI" id="CHEBI:133044"/>
        <dbReference type="EC" id="2.3.2.6"/>
    </reaction>
</comment>
<protein>
    <recommendedName>
        <fullName evidence="11 15">Leucyl/phenylalanyl-tRNA--protein transferase</fullName>
        <ecNumber evidence="10 15">2.3.2.6</ecNumber>
    </recommendedName>
    <alternativeName>
        <fullName evidence="12 15">L/F-transferase</fullName>
    </alternativeName>
    <alternativeName>
        <fullName evidence="13 15">Leucyltransferase</fullName>
    </alternativeName>
    <alternativeName>
        <fullName evidence="14 15">Phenyalanyltransferase</fullName>
    </alternativeName>
</protein>
<dbReference type="GO" id="GO:0008914">
    <property type="term" value="F:leucyl-tRNA--protein transferase activity"/>
    <property type="evidence" value="ECO:0007669"/>
    <property type="project" value="UniProtKB-UniRule"/>
</dbReference>
<dbReference type="AlphaFoldDB" id="A0A2Z6E546"/>
<dbReference type="InterPro" id="IPR042203">
    <property type="entry name" value="Leu/Phe-tRNA_Trfase_C"/>
</dbReference>
<comment type="catalytic activity">
    <reaction evidence="5 15">
        <text>L-phenylalanyl-tRNA(Phe) + an N-terminal L-alpha-aminoacyl-[protein] = an N-terminal L-phenylalanyl-L-alpha-aminoacyl-[protein] + tRNA(Phe)</text>
        <dbReference type="Rhea" id="RHEA:43632"/>
        <dbReference type="Rhea" id="RHEA-COMP:9668"/>
        <dbReference type="Rhea" id="RHEA-COMP:9699"/>
        <dbReference type="Rhea" id="RHEA-COMP:10636"/>
        <dbReference type="Rhea" id="RHEA-COMP:10637"/>
        <dbReference type="ChEBI" id="CHEBI:78442"/>
        <dbReference type="ChEBI" id="CHEBI:78531"/>
        <dbReference type="ChEBI" id="CHEBI:78597"/>
        <dbReference type="ChEBI" id="CHEBI:83561"/>
        <dbReference type="EC" id="2.3.2.6"/>
    </reaction>
</comment>
<evidence type="ECO:0000256" key="8">
    <source>
        <dbReference type="ARBA" id="ARBA00054043"/>
    </source>
</evidence>
<dbReference type="InterPro" id="IPR016181">
    <property type="entry name" value="Acyl_CoA_acyltransferase"/>
</dbReference>
<keyword evidence="2 15" id="KW-0963">Cytoplasm</keyword>
<dbReference type="OrthoDB" id="9790282at2"/>
<evidence type="ECO:0000256" key="7">
    <source>
        <dbReference type="ARBA" id="ARBA00051538"/>
    </source>
</evidence>
<dbReference type="InterPro" id="IPR042221">
    <property type="entry name" value="Leu/Phe-tRNA_Trfase_N"/>
</dbReference>
<comment type="function">
    <text evidence="8 15">Functions in the N-end rule pathway of protein degradation where it conjugates Leu, Phe and, less efficiently, Met from aminoacyl-tRNAs to the N-termini of proteins containing an N-terminal arginine or lysine.</text>
</comment>
<evidence type="ECO:0000256" key="11">
    <source>
        <dbReference type="ARBA" id="ARBA00074372"/>
    </source>
</evidence>
<dbReference type="PANTHER" id="PTHR30098:SF2">
    <property type="entry name" value="LEUCYL_PHENYLALANYL-TRNA--PROTEIN TRANSFERASE"/>
    <property type="match status" value="1"/>
</dbReference>
<dbReference type="HAMAP" id="MF_00688">
    <property type="entry name" value="Leu_Phe_trans"/>
    <property type="match status" value="1"/>
</dbReference>
<dbReference type="Gene3D" id="3.40.630.70">
    <property type="entry name" value="Leucyl/phenylalanyl-tRNA-protein transferase, C-terminal domain"/>
    <property type="match status" value="1"/>
</dbReference>
<evidence type="ECO:0000313" key="16">
    <source>
        <dbReference type="EMBL" id="BBD80265.1"/>
    </source>
</evidence>
<evidence type="ECO:0000256" key="1">
    <source>
        <dbReference type="ARBA" id="ARBA00004496"/>
    </source>
</evidence>
<dbReference type="RefSeq" id="WP_126538102.1">
    <property type="nucleotide sequence ID" value="NZ_AP018560.1"/>
</dbReference>
<evidence type="ECO:0000313" key="17">
    <source>
        <dbReference type="Proteomes" id="UP000270530"/>
    </source>
</evidence>
<dbReference type="GO" id="GO:0030163">
    <property type="term" value="P:protein catabolic process"/>
    <property type="evidence" value="ECO:0007669"/>
    <property type="project" value="UniProtKB-UniRule"/>
</dbReference>
<dbReference type="EC" id="2.3.2.6" evidence="10 15"/>
<evidence type="ECO:0000256" key="4">
    <source>
        <dbReference type="ARBA" id="ARBA00023315"/>
    </source>
</evidence>
<reference evidence="17" key="1">
    <citation type="submission" date="2018-04" db="EMBL/GenBank/DDBJ databases">
        <authorList>
            <person name="Watanabe M."/>
            <person name="Kojima H."/>
        </authorList>
    </citation>
    <scope>NUCLEOTIDE SEQUENCE [LARGE SCALE GENOMIC DNA]</scope>
    <source>
        <strain evidence="17">Dysh456</strain>
    </source>
</reference>
<evidence type="ECO:0000256" key="10">
    <source>
        <dbReference type="ARBA" id="ARBA00066767"/>
    </source>
</evidence>
<dbReference type="KEGG" id="rbd:ALSL_1611"/>
<name>A0A2Z6E546_9GAMM</name>
<comment type="catalytic activity">
    <reaction evidence="7 15">
        <text>N-terminal L-lysyl-[protein] + L-leucyl-tRNA(Leu) = N-terminal L-leucyl-L-lysyl-[protein] + tRNA(Leu) + H(+)</text>
        <dbReference type="Rhea" id="RHEA:12340"/>
        <dbReference type="Rhea" id="RHEA-COMP:9613"/>
        <dbReference type="Rhea" id="RHEA-COMP:9622"/>
        <dbReference type="Rhea" id="RHEA-COMP:12670"/>
        <dbReference type="Rhea" id="RHEA-COMP:12671"/>
        <dbReference type="ChEBI" id="CHEBI:15378"/>
        <dbReference type="ChEBI" id="CHEBI:65249"/>
        <dbReference type="ChEBI" id="CHEBI:78442"/>
        <dbReference type="ChEBI" id="CHEBI:78494"/>
        <dbReference type="ChEBI" id="CHEBI:133043"/>
        <dbReference type="EC" id="2.3.2.6"/>
    </reaction>
</comment>
<organism evidence="16 17">
    <name type="scientific">Aerosticca soli</name>
    <dbReference type="NCBI Taxonomy" id="2010829"/>
    <lineage>
        <taxon>Bacteria</taxon>
        <taxon>Pseudomonadati</taxon>
        <taxon>Pseudomonadota</taxon>
        <taxon>Gammaproteobacteria</taxon>
        <taxon>Lysobacterales</taxon>
        <taxon>Rhodanobacteraceae</taxon>
        <taxon>Aerosticca</taxon>
    </lineage>
</organism>
<gene>
    <name evidence="15" type="primary">aat</name>
    <name evidence="16" type="ORF">ALSL_1611</name>
</gene>
<dbReference type="FunFam" id="3.30.70.3550:FF:000001">
    <property type="entry name" value="Leucyl/phenylalanyl-tRNA--protein transferase"/>
    <property type="match status" value="1"/>
</dbReference>
<accession>A0A2Z6E546</accession>
<comment type="subcellular location">
    <subcellularLocation>
        <location evidence="1 15">Cytoplasm</location>
    </subcellularLocation>
</comment>
<keyword evidence="3 15" id="KW-0808">Transferase</keyword>
<evidence type="ECO:0000256" key="9">
    <source>
        <dbReference type="ARBA" id="ARBA00061535"/>
    </source>
</evidence>
<dbReference type="InterPro" id="IPR004616">
    <property type="entry name" value="Leu/Phe-tRNA_Trfase"/>
</dbReference>
<evidence type="ECO:0000256" key="12">
    <source>
        <dbReference type="ARBA" id="ARBA00077136"/>
    </source>
</evidence>
<reference evidence="17" key="2">
    <citation type="submission" date="2018-06" db="EMBL/GenBank/DDBJ databases">
        <title>Genome sequence of Rhodanobacteraceae bacterium strain Dysh456.</title>
        <authorList>
            <person name="Fukui M."/>
        </authorList>
    </citation>
    <scope>NUCLEOTIDE SEQUENCE [LARGE SCALE GENOMIC DNA]</scope>
    <source>
        <strain evidence="17">Dysh456</strain>
    </source>
</reference>
<evidence type="ECO:0000256" key="15">
    <source>
        <dbReference type="HAMAP-Rule" id="MF_00688"/>
    </source>
</evidence>
<evidence type="ECO:0000256" key="14">
    <source>
        <dbReference type="ARBA" id="ARBA00083640"/>
    </source>
</evidence>
<proteinExistence type="inferred from homology"/>
<sequence>MIRLPLLRDDAPEHFPDPVRALVEPNGLLAFGGDLSPRRLLAAYRQGIFPWFNEGEPILWWSPDPRCVFIVERLRPNRSLRRQLRDRPWTVTIDRAFRAVMEACAAPRPGQHGTWISDAMIDAYAALHAQGHAHSVEVWDEDARLVGGLYGVAVGRLFCGESMFSAESGGSRLALVALGRLLRERGFPLLDAQVSNAHLLGLGAIELPRARFLAQVHTLRDLPDAGPPWRDTPPLTAAELLAAKAAR</sequence>
<dbReference type="NCBIfam" id="TIGR00667">
    <property type="entry name" value="aat"/>
    <property type="match status" value="1"/>
</dbReference>